<feature type="non-terminal residue" evidence="2">
    <location>
        <position position="479"/>
    </location>
</feature>
<dbReference type="Proteomes" id="UP000649617">
    <property type="component" value="Unassembled WGS sequence"/>
</dbReference>
<proteinExistence type="predicted"/>
<reference evidence="2" key="1">
    <citation type="submission" date="2021-02" db="EMBL/GenBank/DDBJ databases">
        <authorList>
            <person name="Dougan E. K."/>
            <person name="Rhodes N."/>
            <person name="Thang M."/>
            <person name="Chan C."/>
        </authorList>
    </citation>
    <scope>NUCLEOTIDE SEQUENCE</scope>
</reference>
<sequence length="479" mass="53203">MDRLRREVAGTLDDPAGALEVPSGQPFFLHMLAQSLRVLGDPDWEILTQGEECYANGMPLGCEKPFPRAPQVFAPRSKYRKLDETPFDPCMINYTSAELSADQLEAQFREDERAGMMIATTEGAVKQEFGEGQLLIAAMGALVKPSGQIRPLHDGTHGIRLNNSIKVLDRLEHPGPADIVEVVAQAADAGEAPFCICADIAMAHRRAKVRRKDWPRLGCKARSDSKVIWLNCVGTFGVSSAAILWARLFGCVGRWVLRVLGPGFNLQVIFVDDLHVVVVGPGKFRTLWTIICAYLLVGTPFAFHKFKGGVAVEFVGFFLSYEKACAGVSEKRLAWIIEWIDKAEGAGWYVTGRRFSEFLGRLNFVGRLLTWLRPFLAPLFSFNAVLHRGTVARMQMWLAPRESFRTDAKCEHNRIVLGGWSLQNGLDPKRAKWFSLEVKPSELPLLFREDGQSSWASTSAEYLASFAAMAAFGHLDGPK</sequence>
<feature type="transmembrane region" description="Helical" evidence="1">
    <location>
        <begin position="227"/>
        <end position="249"/>
    </location>
</feature>
<evidence type="ECO:0000313" key="3">
    <source>
        <dbReference type="Proteomes" id="UP000649617"/>
    </source>
</evidence>
<keyword evidence="3" id="KW-1185">Reference proteome</keyword>
<keyword evidence="1" id="KW-0472">Membrane</keyword>
<accession>A0A812TD37</accession>
<dbReference type="AlphaFoldDB" id="A0A812TD37"/>
<comment type="caution">
    <text evidence="2">The sequence shown here is derived from an EMBL/GenBank/DDBJ whole genome shotgun (WGS) entry which is preliminary data.</text>
</comment>
<evidence type="ECO:0000313" key="2">
    <source>
        <dbReference type="EMBL" id="CAE7527641.1"/>
    </source>
</evidence>
<dbReference type="OrthoDB" id="445205at2759"/>
<protein>
    <recommendedName>
        <fullName evidence="4">Reverse transcriptase domain-containing protein</fullName>
    </recommendedName>
</protein>
<keyword evidence="1" id="KW-0812">Transmembrane</keyword>
<organism evidence="2 3">
    <name type="scientific">Symbiodinium pilosum</name>
    <name type="common">Dinoflagellate</name>
    <dbReference type="NCBI Taxonomy" id="2952"/>
    <lineage>
        <taxon>Eukaryota</taxon>
        <taxon>Sar</taxon>
        <taxon>Alveolata</taxon>
        <taxon>Dinophyceae</taxon>
        <taxon>Suessiales</taxon>
        <taxon>Symbiodiniaceae</taxon>
        <taxon>Symbiodinium</taxon>
    </lineage>
</organism>
<name>A0A812TD37_SYMPI</name>
<dbReference type="EMBL" id="CAJNIZ010031058">
    <property type="protein sequence ID" value="CAE7527641.1"/>
    <property type="molecule type" value="Genomic_DNA"/>
</dbReference>
<keyword evidence="1" id="KW-1133">Transmembrane helix</keyword>
<gene>
    <name evidence="2" type="ORF">SPIL2461_LOCUS13867</name>
</gene>
<evidence type="ECO:0000256" key="1">
    <source>
        <dbReference type="SAM" id="Phobius"/>
    </source>
</evidence>
<evidence type="ECO:0008006" key="4">
    <source>
        <dbReference type="Google" id="ProtNLM"/>
    </source>
</evidence>